<comment type="caution">
    <text evidence="3">The sequence shown here is derived from an EMBL/GenBank/DDBJ whole genome shotgun (WGS) entry which is preliminary data.</text>
</comment>
<proteinExistence type="predicted"/>
<protein>
    <recommendedName>
        <fullName evidence="2">SCP domain-containing protein</fullName>
    </recommendedName>
</protein>
<dbReference type="InterPro" id="IPR035940">
    <property type="entry name" value="CAP_sf"/>
</dbReference>
<dbReference type="PANTHER" id="PTHR31157:SF1">
    <property type="entry name" value="SCP DOMAIN-CONTAINING PROTEIN"/>
    <property type="match status" value="1"/>
</dbReference>
<evidence type="ECO:0000313" key="4">
    <source>
        <dbReference type="Proteomes" id="UP001500298"/>
    </source>
</evidence>
<dbReference type="SUPFAM" id="SSF55797">
    <property type="entry name" value="PR-1-like"/>
    <property type="match status" value="1"/>
</dbReference>
<organism evidence="3 4">
    <name type="scientific">Algivirga pacifica</name>
    <dbReference type="NCBI Taxonomy" id="1162670"/>
    <lineage>
        <taxon>Bacteria</taxon>
        <taxon>Pseudomonadati</taxon>
        <taxon>Bacteroidota</taxon>
        <taxon>Cytophagia</taxon>
        <taxon>Cytophagales</taxon>
        <taxon>Flammeovirgaceae</taxon>
        <taxon>Algivirga</taxon>
    </lineage>
</organism>
<reference evidence="4" key="1">
    <citation type="journal article" date="2019" name="Int. J. Syst. Evol. Microbiol.">
        <title>The Global Catalogue of Microorganisms (GCM) 10K type strain sequencing project: providing services to taxonomists for standard genome sequencing and annotation.</title>
        <authorList>
            <consortium name="The Broad Institute Genomics Platform"/>
            <consortium name="The Broad Institute Genome Sequencing Center for Infectious Disease"/>
            <person name="Wu L."/>
            <person name="Ma J."/>
        </authorList>
    </citation>
    <scope>NUCLEOTIDE SEQUENCE [LARGE SCALE GENOMIC DNA]</scope>
    <source>
        <strain evidence="4">JCM 18326</strain>
    </source>
</reference>
<dbReference type="CDD" id="cd05379">
    <property type="entry name" value="CAP_bacterial"/>
    <property type="match status" value="1"/>
</dbReference>
<name>A0ABP9DJV0_9BACT</name>
<dbReference type="RefSeq" id="WP_345374673.1">
    <property type="nucleotide sequence ID" value="NZ_BAABJX010000062.1"/>
</dbReference>
<dbReference type="Gene3D" id="3.40.33.10">
    <property type="entry name" value="CAP"/>
    <property type="match status" value="1"/>
</dbReference>
<dbReference type="Proteomes" id="UP001500298">
    <property type="component" value="Unassembled WGS sequence"/>
</dbReference>
<accession>A0ABP9DJV0</accession>
<feature type="chain" id="PRO_5045831598" description="SCP domain-containing protein" evidence="1">
    <location>
        <begin position="21"/>
        <end position="226"/>
    </location>
</feature>
<keyword evidence="4" id="KW-1185">Reference proteome</keyword>
<sequence>MMRACLIVLLFLPVVTIAQVQSNWKNQLYETYSHDSYQRYEPFQQVIDPAHLDRALLGAAIFYETNKVRVAYGLKPFVYASSLGEAAQGHSRDMVKMDFFGHNSRVKGKKRLIDRLKLVGLYEGLFAENIADYLLYPLSGQSYYPPSVNGGYFSRTYKGEQIEAYTYSEMAVVAVKEWMNSDGHRRNILDDKMNYLGVGVFPQIFENKDEVPHIYTTQNFASEAAQ</sequence>
<feature type="signal peptide" evidence="1">
    <location>
        <begin position="1"/>
        <end position="20"/>
    </location>
</feature>
<dbReference type="InterPro" id="IPR014044">
    <property type="entry name" value="CAP_dom"/>
</dbReference>
<evidence type="ECO:0000259" key="2">
    <source>
        <dbReference type="Pfam" id="PF00188"/>
    </source>
</evidence>
<keyword evidence="1" id="KW-0732">Signal</keyword>
<dbReference type="Pfam" id="PF00188">
    <property type="entry name" value="CAP"/>
    <property type="match status" value="1"/>
</dbReference>
<gene>
    <name evidence="3" type="ORF">GCM10023331_37640</name>
</gene>
<evidence type="ECO:0000256" key="1">
    <source>
        <dbReference type="SAM" id="SignalP"/>
    </source>
</evidence>
<feature type="domain" description="SCP" evidence="2">
    <location>
        <begin position="63"/>
        <end position="200"/>
    </location>
</feature>
<evidence type="ECO:0000313" key="3">
    <source>
        <dbReference type="EMBL" id="GAA4849422.1"/>
    </source>
</evidence>
<dbReference type="PANTHER" id="PTHR31157">
    <property type="entry name" value="SCP DOMAIN-CONTAINING PROTEIN"/>
    <property type="match status" value="1"/>
</dbReference>
<dbReference type="EMBL" id="BAABJX010000062">
    <property type="protein sequence ID" value="GAA4849422.1"/>
    <property type="molecule type" value="Genomic_DNA"/>
</dbReference>